<feature type="region of interest" description="Disordered" evidence="1">
    <location>
        <begin position="1"/>
        <end position="24"/>
    </location>
</feature>
<sequence length="81" mass="8857">SRYGSPLAQINSGGLCEDSGVQGPSVDQIHSRQLSLGFSTRWRTCPRFQESSGGAQGQHELLAKDYCPPQRPDLNPLDFPI</sequence>
<evidence type="ECO:0000256" key="1">
    <source>
        <dbReference type="SAM" id="MobiDB-lite"/>
    </source>
</evidence>
<dbReference type="AlphaFoldDB" id="A0A0K2UKL6"/>
<accession>A0A0K2UKL6</accession>
<protein>
    <submittedName>
        <fullName evidence="2">Uncharacterized protein</fullName>
    </submittedName>
</protein>
<feature type="non-terminal residue" evidence="2">
    <location>
        <position position="1"/>
    </location>
</feature>
<reference evidence="2" key="1">
    <citation type="submission" date="2014-05" db="EMBL/GenBank/DDBJ databases">
        <authorList>
            <person name="Chronopoulou M."/>
        </authorList>
    </citation>
    <scope>NUCLEOTIDE SEQUENCE</scope>
    <source>
        <tissue evidence="2">Whole organism</tissue>
    </source>
</reference>
<dbReference type="EMBL" id="HACA01021443">
    <property type="protein sequence ID" value="CDW38804.1"/>
    <property type="molecule type" value="Transcribed_RNA"/>
</dbReference>
<name>A0A0K2UKL6_LEPSM</name>
<organism evidence="2">
    <name type="scientific">Lepeophtheirus salmonis</name>
    <name type="common">Salmon louse</name>
    <name type="synonym">Caligus salmonis</name>
    <dbReference type="NCBI Taxonomy" id="72036"/>
    <lineage>
        <taxon>Eukaryota</taxon>
        <taxon>Metazoa</taxon>
        <taxon>Ecdysozoa</taxon>
        <taxon>Arthropoda</taxon>
        <taxon>Crustacea</taxon>
        <taxon>Multicrustacea</taxon>
        <taxon>Hexanauplia</taxon>
        <taxon>Copepoda</taxon>
        <taxon>Siphonostomatoida</taxon>
        <taxon>Caligidae</taxon>
        <taxon>Lepeophtheirus</taxon>
    </lineage>
</organism>
<proteinExistence type="predicted"/>
<evidence type="ECO:0000313" key="2">
    <source>
        <dbReference type="EMBL" id="CDW38804.1"/>
    </source>
</evidence>